<dbReference type="GeneID" id="33898030"/>
<dbReference type="InterPro" id="IPR036388">
    <property type="entry name" value="WH-like_DNA-bd_sf"/>
</dbReference>
<feature type="domain" description="HTH gntR-type" evidence="4">
    <location>
        <begin position="11"/>
        <end position="79"/>
    </location>
</feature>
<accession>A7GSA0</accession>
<dbReference type="InterPro" id="IPR036390">
    <property type="entry name" value="WH_DNA-bd_sf"/>
</dbReference>
<dbReference type="OrthoDB" id="9801546at2"/>
<evidence type="ECO:0000313" key="5">
    <source>
        <dbReference type="EMBL" id="ABS23008.1"/>
    </source>
</evidence>
<dbReference type="PANTHER" id="PTHR38445:SF9">
    <property type="entry name" value="HTH-TYPE TRANSCRIPTIONAL REPRESSOR YTRA"/>
    <property type="match status" value="1"/>
</dbReference>
<protein>
    <submittedName>
        <fullName evidence="5">Regulatory protein GntR HTH</fullName>
    </submittedName>
</protein>
<name>A7GSA0_BACCN</name>
<dbReference type="eggNOG" id="COG1725">
    <property type="taxonomic scope" value="Bacteria"/>
</dbReference>
<evidence type="ECO:0000313" key="6">
    <source>
        <dbReference type="Proteomes" id="UP000002300"/>
    </source>
</evidence>
<dbReference type="SMART" id="SM00345">
    <property type="entry name" value="HTH_GNTR"/>
    <property type="match status" value="1"/>
</dbReference>
<dbReference type="GO" id="GO:0003700">
    <property type="term" value="F:DNA-binding transcription factor activity"/>
    <property type="evidence" value="ECO:0007669"/>
    <property type="project" value="InterPro"/>
</dbReference>
<dbReference type="KEGG" id="bcy:Bcer98_2775"/>
<evidence type="ECO:0000256" key="2">
    <source>
        <dbReference type="ARBA" id="ARBA00023125"/>
    </source>
</evidence>
<keyword evidence="6" id="KW-1185">Reference proteome</keyword>
<keyword evidence="3" id="KW-0804">Transcription</keyword>
<dbReference type="EMBL" id="CP000764">
    <property type="protein sequence ID" value="ABS23008.1"/>
    <property type="molecule type" value="Genomic_DNA"/>
</dbReference>
<dbReference type="InterPro" id="IPR000524">
    <property type="entry name" value="Tscrpt_reg_HTH_GntR"/>
</dbReference>
<dbReference type="PANTHER" id="PTHR38445">
    <property type="entry name" value="HTH-TYPE TRANSCRIPTIONAL REPRESSOR YTRA"/>
    <property type="match status" value="1"/>
</dbReference>
<evidence type="ECO:0000256" key="1">
    <source>
        <dbReference type="ARBA" id="ARBA00023015"/>
    </source>
</evidence>
<evidence type="ECO:0000259" key="4">
    <source>
        <dbReference type="PROSITE" id="PS50949"/>
    </source>
</evidence>
<reference evidence="5 6" key="1">
    <citation type="journal article" date="2008" name="Chem. Biol. Interact.">
        <title>Extending the Bacillus cereus group genomics to putative food-borne pathogens of different toxicity.</title>
        <authorList>
            <person name="Lapidus A."/>
            <person name="Goltsman E."/>
            <person name="Auger S."/>
            <person name="Galleron N."/>
            <person name="Segurens B."/>
            <person name="Dossat C."/>
            <person name="Land M.L."/>
            <person name="Broussolle V."/>
            <person name="Brillard J."/>
            <person name="Guinebretiere M.H."/>
            <person name="Sanchis V."/>
            <person name="Nguen-The C."/>
            <person name="Lereclus D."/>
            <person name="Richardson P."/>
            <person name="Wincker P."/>
            <person name="Weissenbach J."/>
            <person name="Ehrlich S.D."/>
            <person name="Sorokin A."/>
        </authorList>
    </citation>
    <scope>NUCLEOTIDE SEQUENCE [LARGE SCALE GENOMIC DNA]</scope>
    <source>
        <strain evidence="6">DSM 22905 / CIP 110041 / 391-98 / NVH 391-98</strain>
    </source>
</reference>
<proteinExistence type="predicted"/>
<dbReference type="Gene3D" id="1.10.10.10">
    <property type="entry name" value="Winged helix-like DNA-binding domain superfamily/Winged helix DNA-binding domain"/>
    <property type="match status" value="1"/>
</dbReference>
<dbReference type="Pfam" id="PF00392">
    <property type="entry name" value="GntR"/>
    <property type="match status" value="1"/>
</dbReference>
<dbReference type="HOGENOM" id="CLU_017584_10_2_9"/>
<sequence length="139" mass="15935">MHIQLDPRSSTPIWEQIVQNIKELILKNILSPNEKLPSVRELASLLIVNPNTVSKAYQDLERQGIIETLRGKGTFVSQSITPILDERKLTMVEKQFQQLLLEASYLGITKEKIHDWIDAYYKELGGNTNVNSEKCEKNN</sequence>
<dbReference type="PROSITE" id="PS50949">
    <property type="entry name" value="HTH_GNTR"/>
    <property type="match status" value="1"/>
</dbReference>
<keyword evidence="2" id="KW-0238">DNA-binding</keyword>
<dbReference type="STRING" id="315749.Bcer98_2775"/>
<dbReference type="AlphaFoldDB" id="A7GSA0"/>
<organism evidence="5 6">
    <name type="scientific">Bacillus cytotoxicus (strain DSM 22905 / CIP 110041 / 391-98 / NVH 391-98)</name>
    <dbReference type="NCBI Taxonomy" id="315749"/>
    <lineage>
        <taxon>Bacteria</taxon>
        <taxon>Bacillati</taxon>
        <taxon>Bacillota</taxon>
        <taxon>Bacilli</taxon>
        <taxon>Bacillales</taxon>
        <taxon>Bacillaceae</taxon>
        <taxon>Bacillus</taxon>
        <taxon>Bacillus cereus group</taxon>
    </lineage>
</organism>
<evidence type="ECO:0000256" key="3">
    <source>
        <dbReference type="ARBA" id="ARBA00023163"/>
    </source>
</evidence>
<keyword evidence="1" id="KW-0805">Transcription regulation</keyword>
<dbReference type="SUPFAM" id="SSF46785">
    <property type="entry name" value="Winged helix' DNA-binding domain"/>
    <property type="match status" value="1"/>
</dbReference>
<dbReference type="RefSeq" id="WP_012095234.1">
    <property type="nucleotide sequence ID" value="NC_009674.1"/>
</dbReference>
<dbReference type="GO" id="GO:0003677">
    <property type="term" value="F:DNA binding"/>
    <property type="evidence" value="ECO:0007669"/>
    <property type="project" value="UniProtKB-KW"/>
</dbReference>
<gene>
    <name evidence="5" type="ordered locus">Bcer98_2775</name>
</gene>
<dbReference type="CDD" id="cd07377">
    <property type="entry name" value="WHTH_GntR"/>
    <property type="match status" value="1"/>
</dbReference>
<dbReference type="Proteomes" id="UP000002300">
    <property type="component" value="Chromosome"/>
</dbReference>